<dbReference type="Gene3D" id="3.30.450.150">
    <property type="entry name" value="Haem-degrading domain"/>
    <property type="match status" value="1"/>
</dbReference>
<dbReference type="InterPro" id="IPR038084">
    <property type="entry name" value="PduO/GlcC-like_sf"/>
</dbReference>
<keyword evidence="3" id="KW-1185">Reference proteome</keyword>
<dbReference type="AlphaFoldDB" id="A0A2D2CV26"/>
<gene>
    <name evidence="2" type="ORF">CQW49_00435</name>
</gene>
<dbReference type="RefSeq" id="WP_003611206.1">
    <property type="nucleotide sequence ID" value="NZ_ADVE02000001.1"/>
</dbReference>
<dbReference type="EMBL" id="CP023737">
    <property type="protein sequence ID" value="ATQ66530.1"/>
    <property type="molecule type" value="Genomic_DNA"/>
</dbReference>
<reference evidence="3" key="1">
    <citation type="submission" date="2017-10" db="EMBL/GenBank/DDBJ databases">
        <title>Completed PacBio SMRT sequence of Methylosinus trichosporium OB3b reveals presence of a third large plasmid.</title>
        <authorList>
            <person name="Charles T.C."/>
            <person name="Lynch M.D.J."/>
            <person name="Heil J.R."/>
            <person name="Cheng J."/>
        </authorList>
    </citation>
    <scope>NUCLEOTIDE SEQUENCE [LARGE SCALE GENOMIC DNA]</scope>
    <source>
        <strain evidence="3">OB3b</strain>
    </source>
</reference>
<name>A0A2D2CV26_METT3</name>
<evidence type="ECO:0000313" key="3">
    <source>
        <dbReference type="Proteomes" id="UP000230709"/>
    </source>
</evidence>
<evidence type="ECO:0000256" key="1">
    <source>
        <dbReference type="SAM" id="SignalP"/>
    </source>
</evidence>
<organism evidence="2 3">
    <name type="scientific">Methylosinus trichosporium (strain ATCC 35070 / NCIMB 11131 / UNIQEM 75 / OB3b)</name>
    <dbReference type="NCBI Taxonomy" id="595536"/>
    <lineage>
        <taxon>Bacteria</taxon>
        <taxon>Pseudomonadati</taxon>
        <taxon>Pseudomonadota</taxon>
        <taxon>Alphaproteobacteria</taxon>
        <taxon>Hyphomicrobiales</taxon>
        <taxon>Methylocystaceae</taxon>
        <taxon>Methylosinus</taxon>
    </lineage>
</organism>
<feature type="chain" id="PRO_5013770159" description="Heme-binding protein" evidence="1">
    <location>
        <begin position="22"/>
        <end position="288"/>
    </location>
</feature>
<proteinExistence type="predicted"/>
<accession>A0A2D2CV26</accession>
<feature type="signal peptide" evidence="1">
    <location>
        <begin position="1"/>
        <end position="21"/>
    </location>
</feature>
<evidence type="ECO:0000313" key="2">
    <source>
        <dbReference type="EMBL" id="ATQ66530.1"/>
    </source>
</evidence>
<dbReference type="KEGG" id="mtw:CQW49_00435"/>
<evidence type="ECO:0008006" key="4">
    <source>
        <dbReference type="Google" id="ProtNLM"/>
    </source>
</evidence>
<protein>
    <recommendedName>
        <fullName evidence="4">Heme-binding protein</fullName>
    </recommendedName>
</protein>
<sequence length="288" mass="28794">MFRKMMVAAVAACVFSTGAYAANSACPNVTRAQLRLALKKAVHDTRGKLGLGLNMWATIVAPDGRVCVVTNSSGDPIQGQWLASRAISAQKAFTAVSLSLGLTPDSGSTTGLATGKLALSTANLYSAVQPGGSLFGLQESNPVAAPEAYGDKIVGGVPVGPTDTATYGSDNDPMIGLVIGGVNVFGGGLGLYAAGGVKTGGVGVSGDTSCTDHLIAWRVRNNLGLDHLGTVGGVSGDPTRPDNIVFDIAANPTGGTGLSAGGWGHPPCAGNSNAVSTGFANRLPVVQN</sequence>
<dbReference type="SUPFAM" id="SSF143744">
    <property type="entry name" value="GlcG-like"/>
    <property type="match status" value="1"/>
</dbReference>
<dbReference type="Proteomes" id="UP000230709">
    <property type="component" value="Chromosome"/>
</dbReference>
<keyword evidence="1" id="KW-0732">Signal</keyword>